<evidence type="ECO:0000313" key="2">
    <source>
        <dbReference type="Proteomes" id="UP000280726"/>
    </source>
</evidence>
<comment type="caution">
    <text evidence="1">The sequence shown here is derived from an EMBL/GenBank/DDBJ whole genome shotgun (WGS) entry which is preliminary data.</text>
</comment>
<reference evidence="1 2" key="1">
    <citation type="submission" date="2018-11" db="EMBL/GenBank/DDBJ databases">
        <title>Sequencing the genomes of 1000 actinobacteria strains.</title>
        <authorList>
            <person name="Klenk H.-P."/>
        </authorList>
    </citation>
    <scope>NUCLEOTIDE SEQUENCE [LARGE SCALE GENOMIC DNA]</scope>
    <source>
        <strain evidence="1 2">DSM 14418</strain>
    </source>
</reference>
<evidence type="ECO:0000313" key="1">
    <source>
        <dbReference type="EMBL" id="RPF26021.1"/>
    </source>
</evidence>
<proteinExistence type="predicted"/>
<dbReference type="RefSeq" id="WP_123914227.1">
    <property type="nucleotide sequence ID" value="NZ_RKRA01000001.1"/>
</dbReference>
<dbReference type="EMBL" id="RKRA01000001">
    <property type="protein sequence ID" value="RPF26021.1"/>
    <property type="molecule type" value="Genomic_DNA"/>
</dbReference>
<dbReference type="OrthoDB" id="5108480at2"/>
<organism evidence="1 2">
    <name type="scientific">Georgenia muralis</name>
    <dbReference type="NCBI Taxonomy" id="154117"/>
    <lineage>
        <taxon>Bacteria</taxon>
        <taxon>Bacillati</taxon>
        <taxon>Actinomycetota</taxon>
        <taxon>Actinomycetes</taxon>
        <taxon>Micrococcales</taxon>
        <taxon>Bogoriellaceae</taxon>
        <taxon>Georgenia</taxon>
    </lineage>
</organism>
<dbReference type="AlphaFoldDB" id="A0A3N5A2D3"/>
<protein>
    <submittedName>
        <fullName evidence="1">Uncharacterized protein</fullName>
    </submittedName>
</protein>
<name>A0A3N5A2D3_9MICO</name>
<sequence length="180" mass="20787">MTTLNEIRRFIIDSDDRQTQPDVWHSLGAGPYFTDAPDIDEDTFRQHSDLLVYTPDVDLTIQWGMDDRSHTGRVKQLEDIWDSATFPDMSIGIVLVDIFWRGALVDRERVVGVDGFRAWLPLGTRTMVNAEDWRADRQNVAPMWEYSATQWQTSLARLIDSGSNDDFDRYFREAGLIVRG</sequence>
<gene>
    <name evidence="1" type="ORF">EDD32_0443</name>
</gene>
<dbReference type="Proteomes" id="UP000280726">
    <property type="component" value="Unassembled WGS sequence"/>
</dbReference>
<accession>A0A3N5A2D3</accession>
<keyword evidence="2" id="KW-1185">Reference proteome</keyword>